<dbReference type="AlphaFoldDB" id="A0A2T3N5D8"/>
<evidence type="ECO:0000256" key="3">
    <source>
        <dbReference type="ARBA" id="ARBA00023125"/>
    </source>
</evidence>
<dbReference type="Gene3D" id="3.40.190.10">
    <property type="entry name" value="Periplasmic binding protein-like II"/>
    <property type="match status" value="2"/>
</dbReference>
<dbReference type="EMBL" id="PYMC01000001">
    <property type="protein sequence ID" value="PSW07669.1"/>
    <property type="molecule type" value="Genomic_DNA"/>
</dbReference>
<comment type="similarity">
    <text evidence="1">Belongs to the LysR transcriptional regulatory family.</text>
</comment>
<dbReference type="InterPro" id="IPR036390">
    <property type="entry name" value="WH_DNA-bd_sf"/>
</dbReference>
<dbReference type="Proteomes" id="UP000240904">
    <property type="component" value="Unassembled WGS sequence"/>
</dbReference>
<evidence type="ECO:0000256" key="4">
    <source>
        <dbReference type="ARBA" id="ARBA00023163"/>
    </source>
</evidence>
<dbReference type="PANTHER" id="PTHR30419:SF8">
    <property type="entry name" value="NITROGEN ASSIMILATION TRANSCRIPTIONAL ACTIVATOR-RELATED"/>
    <property type="match status" value="1"/>
</dbReference>
<accession>A0A2T3N5D8</accession>
<dbReference type="PANTHER" id="PTHR30419">
    <property type="entry name" value="HTH-TYPE TRANSCRIPTIONAL REGULATOR YBHD"/>
    <property type="match status" value="1"/>
</dbReference>
<reference evidence="6 7" key="1">
    <citation type="submission" date="2018-03" db="EMBL/GenBank/DDBJ databases">
        <title>Whole genome sequencing of Histamine producing bacteria.</title>
        <authorList>
            <person name="Butler K."/>
        </authorList>
    </citation>
    <scope>NUCLEOTIDE SEQUENCE [LARGE SCALE GENOMIC DNA]</scope>
    <source>
        <strain evidence="6 7">DSM 16190</strain>
    </source>
</reference>
<gene>
    <name evidence="6" type="ORF">C9I89_00390</name>
</gene>
<dbReference type="PROSITE" id="PS50931">
    <property type="entry name" value="HTH_LYSR"/>
    <property type="match status" value="1"/>
</dbReference>
<dbReference type="GO" id="GO:0003677">
    <property type="term" value="F:DNA binding"/>
    <property type="evidence" value="ECO:0007669"/>
    <property type="project" value="UniProtKB-KW"/>
</dbReference>
<dbReference type="GO" id="GO:0005829">
    <property type="term" value="C:cytosol"/>
    <property type="evidence" value="ECO:0007669"/>
    <property type="project" value="TreeGrafter"/>
</dbReference>
<dbReference type="SUPFAM" id="SSF53850">
    <property type="entry name" value="Periplasmic binding protein-like II"/>
    <property type="match status" value="1"/>
</dbReference>
<dbReference type="GO" id="GO:0003700">
    <property type="term" value="F:DNA-binding transcription factor activity"/>
    <property type="evidence" value="ECO:0007669"/>
    <property type="project" value="InterPro"/>
</dbReference>
<dbReference type="Pfam" id="PF03466">
    <property type="entry name" value="LysR_substrate"/>
    <property type="match status" value="1"/>
</dbReference>
<keyword evidence="7" id="KW-1185">Reference proteome</keyword>
<evidence type="ECO:0000259" key="5">
    <source>
        <dbReference type="PROSITE" id="PS50931"/>
    </source>
</evidence>
<dbReference type="RefSeq" id="WP_107281823.1">
    <property type="nucleotide sequence ID" value="NZ_PYMC01000001.1"/>
</dbReference>
<dbReference type="Gene3D" id="1.10.10.10">
    <property type="entry name" value="Winged helix-like DNA-binding domain superfamily/Winged helix DNA-binding domain"/>
    <property type="match status" value="1"/>
</dbReference>
<keyword evidence="3" id="KW-0238">DNA-binding</keyword>
<keyword evidence="4" id="KW-0804">Transcription</keyword>
<evidence type="ECO:0000313" key="6">
    <source>
        <dbReference type="EMBL" id="PSW07669.1"/>
    </source>
</evidence>
<dbReference type="InterPro" id="IPR050950">
    <property type="entry name" value="HTH-type_LysR_regulators"/>
</dbReference>
<dbReference type="OrthoDB" id="6085176at2"/>
<organism evidence="6 7">
    <name type="scientific">Photobacterium lipolyticum</name>
    <dbReference type="NCBI Taxonomy" id="266810"/>
    <lineage>
        <taxon>Bacteria</taxon>
        <taxon>Pseudomonadati</taxon>
        <taxon>Pseudomonadota</taxon>
        <taxon>Gammaproteobacteria</taxon>
        <taxon>Vibrionales</taxon>
        <taxon>Vibrionaceae</taxon>
        <taxon>Photobacterium</taxon>
    </lineage>
</organism>
<comment type="caution">
    <text evidence="6">The sequence shown here is derived from an EMBL/GenBank/DDBJ whole genome shotgun (WGS) entry which is preliminary data.</text>
</comment>
<evidence type="ECO:0000256" key="2">
    <source>
        <dbReference type="ARBA" id="ARBA00023015"/>
    </source>
</evidence>
<dbReference type="InterPro" id="IPR036388">
    <property type="entry name" value="WH-like_DNA-bd_sf"/>
</dbReference>
<evidence type="ECO:0000313" key="7">
    <source>
        <dbReference type="Proteomes" id="UP000240904"/>
    </source>
</evidence>
<dbReference type="FunFam" id="1.10.10.10:FF:000001">
    <property type="entry name" value="LysR family transcriptional regulator"/>
    <property type="match status" value="1"/>
</dbReference>
<feature type="domain" description="HTH lysR-type" evidence="5">
    <location>
        <begin position="1"/>
        <end position="57"/>
    </location>
</feature>
<dbReference type="InterPro" id="IPR005119">
    <property type="entry name" value="LysR_subst-bd"/>
</dbReference>
<dbReference type="SUPFAM" id="SSF46785">
    <property type="entry name" value="Winged helix' DNA-binding domain"/>
    <property type="match status" value="1"/>
</dbReference>
<dbReference type="PRINTS" id="PR00039">
    <property type="entry name" value="HTHLYSR"/>
</dbReference>
<dbReference type="Pfam" id="PF00126">
    <property type="entry name" value="HTH_1"/>
    <property type="match status" value="1"/>
</dbReference>
<sequence>MDKVLQHFLLVARLESVSEAAQMLGMSQPAVTSSIKKLEQSLGVTVFERKASGMKLTEFGEILFDDCSVMQQQYKHMLDRIEERKQHKAGKLRIGTGDAWWALFIKELVHQYRQFCPSASIQVEFGNHLSLMDSLVKNEMELFIGHEIVGLSSKFNVIFIPLFQTYDSFFVNDSHPLRDQLVTDTMLEEYPSVAVTYDAEKYSHIIENPVPKRIERQKQKLDERTVFEMGSLLASIDITLETNAVMPYPSDMTSYFSRFGLQPLTMEKQYFRGTVGIYTSKELFSQQEKVIEMIKSLACKSPSDSE</sequence>
<protein>
    <submittedName>
        <fullName evidence="6">LysR family transcriptional regulator</fullName>
    </submittedName>
</protein>
<evidence type="ECO:0000256" key="1">
    <source>
        <dbReference type="ARBA" id="ARBA00009437"/>
    </source>
</evidence>
<name>A0A2T3N5D8_9GAMM</name>
<keyword evidence="2" id="KW-0805">Transcription regulation</keyword>
<dbReference type="InterPro" id="IPR000847">
    <property type="entry name" value="LysR_HTH_N"/>
</dbReference>
<proteinExistence type="inferred from homology"/>